<dbReference type="HAMAP" id="MF_01448">
    <property type="entry name" value="UPF0473"/>
    <property type="match status" value="1"/>
</dbReference>
<reference evidence="4 5" key="1">
    <citation type="submission" date="2020-08" db="EMBL/GenBank/DDBJ databases">
        <title>Genome public.</title>
        <authorList>
            <person name="Liu C."/>
            <person name="Sun Q."/>
        </authorList>
    </citation>
    <scope>NUCLEOTIDE SEQUENCE [LARGE SCALE GENOMIC DNA]</scope>
    <source>
        <strain evidence="4 5">BX3</strain>
    </source>
</reference>
<evidence type="ECO:0000313" key="5">
    <source>
        <dbReference type="Proteomes" id="UP000637513"/>
    </source>
</evidence>
<dbReference type="PANTHER" id="PTHR40066:SF1">
    <property type="entry name" value="UPF0473 PROTEIN CBO2561_CLC_2432"/>
    <property type="match status" value="1"/>
</dbReference>
<evidence type="ECO:0000256" key="3">
    <source>
        <dbReference type="SAM" id="MobiDB-lite"/>
    </source>
</evidence>
<dbReference type="Proteomes" id="UP000637513">
    <property type="component" value="Unassembled WGS sequence"/>
</dbReference>
<comment type="caution">
    <text evidence="4">The sequence shown here is derived from an EMBL/GenBank/DDBJ whole genome shotgun (WGS) entry which is preliminary data.</text>
</comment>
<keyword evidence="5" id="KW-1185">Reference proteome</keyword>
<evidence type="ECO:0000256" key="2">
    <source>
        <dbReference type="HAMAP-Rule" id="MF_01448"/>
    </source>
</evidence>
<comment type="similarity">
    <text evidence="1 2">Belongs to the UPF0473 family.</text>
</comment>
<gene>
    <name evidence="4" type="ORF">H8700_02780</name>
</gene>
<dbReference type="InterPro" id="IPR009711">
    <property type="entry name" value="UPF0473"/>
</dbReference>
<sequence length="135" mass="15077">MNDKNQKLLFSDSDEETVVITLTDEDGQDIDAEIMAALEIEEFGKEYVAVMPQQATEDLEEGEALILEYSEDADGNPQFAPVEDEDEFEVVAQAFNQLFEDPDEFLEDDEDEEDGSDGFLSDIGDILPGISIKKD</sequence>
<dbReference type="PANTHER" id="PTHR40066">
    <property type="entry name" value="UPF0473 PROTEIN CBO2561/CLC_2432"/>
    <property type="match status" value="1"/>
</dbReference>
<name>A0ABR7MS55_9FIRM</name>
<feature type="region of interest" description="Disordered" evidence="3">
    <location>
        <begin position="103"/>
        <end position="135"/>
    </location>
</feature>
<organism evidence="4 5">
    <name type="scientific">Jutongia hominis</name>
    <dbReference type="NCBI Taxonomy" id="2763664"/>
    <lineage>
        <taxon>Bacteria</taxon>
        <taxon>Bacillati</taxon>
        <taxon>Bacillota</taxon>
        <taxon>Clostridia</taxon>
        <taxon>Lachnospirales</taxon>
        <taxon>Lachnospiraceae</taxon>
        <taxon>Jutongia</taxon>
    </lineage>
</organism>
<dbReference type="RefSeq" id="WP_249302918.1">
    <property type="nucleotide sequence ID" value="NZ_JACRSW010000009.1"/>
</dbReference>
<protein>
    <recommendedName>
        <fullName evidence="2">UPF0473 protein H8700_02780</fullName>
    </recommendedName>
</protein>
<dbReference type="Pfam" id="PF06949">
    <property type="entry name" value="DUF1292"/>
    <property type="match status" value="1"/>
</dbReference>
<accession>A0ABR7MS55</accession>
<proteinExistence type="inferred from homology"/>
<feature type="compositionally biased region" description="Acidic residues" evidence="3">
    <location>
        <begin position="103"/>
        <end position="116"/>
    </location>
</feature>
<evidence type="ECO:0000256" key="1">
    <source>
        <dbReference type="ARBA" id="ARBA00008439"/>
    </source>
</evidence>
<dbReference type="EMBL" id="JACRSW010000009">
    <property type="protein sequence ID" value="MBC8556637.1"/>
    <property type="molecule type" value="Genomic_DNA"/>
</dbReference>
<evidence type="ECO:0000313" key="4">
    <source>
        <dbReference type="EMBL" id="MBC8556637.1"/>
    </source>
</evidence>